<dbReference type="OrthoDB" id="10472446at2759"/>
<protein>
    <submittedName>
        <fullName evidence="1">Uncharacterized protein</fullName>
    </submittedName>
</protein>
<evidence type="ECO:0000313" key="2">
    <source>
        <dbReference type="Proteomes" id="UP000707451"/>
    </source>
</evidence>
<sequence>MFQDVFSELFSILFDKLEGLTMFESALRPTIRHELLSVRESPADAPPLTGRIGPIRAIKGILEIGKWDTAIDRTETMIACGRIDSA</sequence>
<gene>
    <name evidence="1" type="ORF">KI688_002543</name>
</gene>
<dbReference type="EMBL" id="JAHRHY010000012">
    <property type="protein sequence ID" value="KAG9065220.1"/>
    <property type="molecule type" value="Genomic_DNA"/>
</dbReference>
<dbReference type="Proteomes" id="UP000707451">
    <property type="component" value="Unassembled WGS sequence"/>
</dbReference>
<keyword evidence="2" id="KW-1185">Reference proteome</keyword>
<organism evidence="1 2">
    <name type="scientific">Linnemannia hyalina</name>
    <dbReference type="NCBI Taxonomy" id="64524"/>
    <lineage>
        <taxon>Eukaryota</taxon>
        <taxon>Fungi</taxon>
        <taxon>Fungi incertae sedis</taxon>
        <taxon>Mucoromycota</taxon>
        <taxon>Mortierellomycotina</taxon>
        <taxon>Mortierellomycetes</taxon>
        <taxon>Mortierellales</taxon>
        <taxon>Mortierellaceae</taxon>
        <taxon>Linnemannia</taxon>
    </lineage>
</organism>
<name>A0A9P7XPV8_9FUNG</name>
<accession>A0A9P7XPV8</accession>
<comment type="caution">
    <text evidence="1">The sequence shown here is derived from an EMBL/GenBank/DDBJ whole genome shotgun (WGS) entry which is preliminary data.</text>
</comment>
<reference evidence="1" key="1">
    <citation type="submission" date="2021-06" db="EMBL/GenBank/DDBJ databases">
        <title>Genome Sequence of Mortierella hyaline Strain SCG-10, a Cold-Adapted, Nitrate-Reducing Fungus Isolated from Soil in Minnesota, USA.</title>
        <authorList>
            <person name="Aldossari N."/>
        </authorList>
    </citation>
    <scope>NUCLEOTIDE SEQUENCE</scope>
    <source>
        <strain evidence="1">SCG-10</strain>
    </source>
</reference>
<proteinExistence type="predicted"/>
<evidence type="ECO:0000313" key="1">
    <source>
        <dbReference type="EMBL" id="KAG9065220.1"/>
    </source>
</evidence>
<dbReference type="AlphaFoldDB" id="A0A9P7XPV8"/>